<evidence type="ECO:0000313" key="3">
    <source>
        <dbReference type="Proteomes" id="UP000474758"/>
    </source>
</evidence>
<sequence length="111" mass="11478">MSDSKAELQAAKARLAAFSRAAPALMQGFGAVSKAATTAGRFDAAERELIALAIAAAKGCEDCLLYHADAARRHGADEAQLIEALEIAVEMGGGPAVMYAAKALQIFRDLG</sequence>
<dbReference type="GO" id="GO:0051920">
    <property type="term" value="F:peroxiredoxin activity"/>
    <property type="evidence" value="ECO:0007669"/>
    <property type="project" value="InterPro"/>
</dbReference>
<dbReference type="InterPro" id="IPR029032">
    <property type="entry name" value="AhpD-like"/>
</dbReference>
<evidence type="ECO:0000259" key="1">
    <source>
        <dbReference type="Pfam" id="PF02627"/>
    </source>
</evidence>
<dbReference type="AlphaFoldDB" id="A0A6M1UA09"/>
<dbReference type="Pfam" id="PF02627">
    <property type="entry name" value="CMD"/>
    <property type="match status" value="1"/>
</dbReference>
<dbReference type="InterPro" id="IPR004675">
    <property type="entry name" value="AhpD_core"/>
</dbReference>
<organism evidence="2 3">
    <name type="scientific">Paragemmobacter kunshanensis</name>
    <dbReference type="NCBI Taxonomy" id="2583234"/>
    <lineage>
        <taxon>Bacteria</taxon>
        <taxon>Pseudomonadati</taxon>
        <taxon>Pseudomonadota</taxon>
        <taxon>Alphaproteobacteria</taxon>
        <taxon>Rhodobacterales</taxon>
        <taxon>Paracoccaceae</taxon>
        <taxon>Paragemmobacter</taxon>
    </lineage>
</organism>
<comment type="caution">
    <text evidence="2">The sequence shown here is derived from an EMBL/GenBank/DDBJ whole genome shotgun (WGS) entry which is preliminary data.</text>
</comment>
<reference evidence="2 3" key="1">
    <citation type="submission" date="2020-02" db="EMBL/GenBank/DDBJ databases">
        <title>Rhodobacter translucens sp. nov., a novel bacterium isolated from activated sludge.</title>
        <authorList>
            <person name="Liu J."/>
        </authorList>
    </citation>
    <scope>NUCLEOTIDE SEQUENCE [LARGE SCALE GENOMIC DNA]</scope>
    <source>
        <strain evidence="2 3">HX-7-19</strain>
    </source>
</reference>
<dbReference type="SUPFAM" id="SSF69118">
    <property type="entry name" value="AhpD-like"/>
    <property type="match status" value="1"/>
</dbReference>
<gene>
    <name evidence="2" type="ORF">G5V65_16170</name>
</gene>
<evidence type="ECO:0000313" key="2">
    <source>
        <dbReference type="EMBL" id="NGQ92433.1"/>
    </source>
</evidence>
<dbReference type="Gene3D" id="1.20.1290.10">
    <property type="entry name" value="AhpD-like"/>
    <property type="match status" value="1"/>
</dbReference>
<name>A0A6M1UA09_9RHOB</name>
<proteinExistence type="predicted"/>
<dbReference type="PANTHER" id="PTHR33930">
    <property type="entry name" value="ALKYL HYDROPEROXIDE REDUCTASE AHPD"/>
    <property type="match status" value="1"/>
</dbReference>
<dbReference type="EMBL" id="JAALFE010000017">
    <property type="protein sequence ID" value="NGQ92433.1"/>
    <property type="molecule type" value="Genomic_DNA"/>
</dbReference>
<dbReference type="PANTHER" id="PTHR33930:SF2">
    <property type="entry name" value="BLR3452 PROTEIN"/>
    <property type="match status" value="1"/>
</dbReference>
<dbReference type="InterPro" id="IPR003779">
    <property type="entry name" value="CMD-like"/>
</dbReference>
<dbReference type="RefSeq" id="WP_165052073.1">
    <property type="nucleotide sequence ID" value="NZ_JAALFE010000017.1"/>
</dbReference>
<protein>
    <submittedName>
        <fullName evidence="2">Carboxymuconolactone decarboxylase family protein</fullName>
    </submittedName>
</protein>
<feature type="domain" description="Carboxymuconolactone decarboxylase-like" evidence="1">
    <location>
        <begin position="23"/>
        <end position="105"/>
    </location>
</feature>
<dbReference type="Proteomes" id="UP000474758">
    <property type="component" value="Unassembled WGS sequence"/>
</dbReference>
<keyword evidence="3" id="KW-1185">Reference proteome</keyword>
<dbReference type="NCBIfam" id="TIGR00778">
    <property type="entry name" value="ahpD_dom"/>
    <property type="match status" value="1"/>
</dbReference>
<accession>A0A6M1UA09</accession>